<keyword evidence="6" id="KW-1185">Reference proteome</keyword>
<dbReference type="GO" id="GO:0003677">
    <property type="term" value="F:DNA binding"/>
    <property type="evidence" value="ECO:0007669"/>
    <property type="project" value="UniProtKB-KW"/>
</dbReference>
<dbReference type="OrthoDB" id="9785687at2"/>
<evidence type="ECO:0000313" key="6">
    <source>
        <dbReference type="Proteomes" id="UP000002217"/>
    </source>
</evidence>
<organism evidence="5 6">
    <name type="scientific">Desulfofarcimen acetoxidans (strain ATCC 49208 / DSM 771 / KCTC 5769 / VKM B-1644 / 5575)</name>
    <name type="common">Desulfotomaculum acetoxidans</name>
    <dbReference type="NCBI Taxonomy" id="485916"/>
    <lineage>
        <taxon>Bacteria</taxon>
        <taxon>Bacillati</taxon>
        <taxon>Bacillota</taxon>
        <taxon>Clostridia</taxon>
        <taxon>Eubacteriales</taxon>
        <taxon>Peptococcaceae</taxon>
        <taxon>Desulfofarcimen</taxon>
    </lineage>
</organism>
<dbReference type="InterPro" id="IPR013762">
    <property type="entry name" value="Integrase-like_cat_sf"/>
</dbReference>
<dbReference type="InterPro" id="IPR002104">
    <property type="entry name" value="Integrase_catalytic"/>
</dbReference>
<dbReference type="Proteomes" id="UP000002217">
    <property type="component" value="Chromosome"/>
</dbReference>
<proteinExistence type="inferred from homology"/>
<dbReference type="GO" id="GO:0006310">
    <property type="term" value="P:DNA recombination"/>
    <property type="evidence" value="ECO:0007669"/>
    <property type="project" value="UniProtKB-KW"/>
</dbReference>
<comment type="similarity">
    <text evidence="1">Belongs to the 'phage' integrase family.</text>
</comment>
<accession>C8VWN7</accession>
<dbReference type="STRING" id="485916.Dtox_3692"/>
<evidence type="ECO:0000256" key="3">
    <source>
        <dbReference type="ARBA" id="ARBA00023172"/>
    </source>
</evidence>
<dbReference type="PANTHER" id="PTHR30349">
    <property type="entry name" value="PHAGE INTEGRASE-RELATED"/>
    <property type="match status" value="1"/>
</dbReference>
<evidence type="ECO:0000256" key="2">
    <source>
        <dbReference type="ARBA" id="ARBA00023125"/>
    </source>
</evidence>
<sequence>MNTQNLRDNYPKLIDYMERAGYCATYIIKVRREIDYVLSGADSKDWASYTDIYLEHVNKSSSRHYLRGKLNCLGIIERFDNRGQYPDGRRRQQIVKRGLYHLLLPEFKAVVDCYRASESKRNKKATTIIGEASHGASFLYALQQKGINTLGEITEAAVLSVFIGDDDTLRRSCSYKKDIVAILKACIRENPDCPEFTKILAYLPELRERRKNIQYLKPDETHQIKQALVNGDSGLSLRDRAVGSLVLYTGLRCCDIAGLTVNDIDWEKELICIRQQKTGALLELPLSVIVGNAVYDYLVSERPETECEFLFISENRPYGRLLSGSIGNISNKIMKAANIRQSAGDRRGFHIFRHRVATELLSSGVPQPVISRALGHTSPDSLETYLSADFKHLKECALSIERFPMPEVFAYE</sequence>
<protein>
    <submittedName>
        <fullName evidence="5">Integrase family protein</fullName>
    </submittedName>
</protein>
<reference evidence="5 6" key="1">
    <citation type="journal article" date="2009" name="Stand. Genomic Sci.">
        <title>Complete genome sequence of Desulfotomaculum acetoxidans type strain (5575).</title>
        <authorList>
            <person name="Spring S."/>
            <person name="Lapidus A."/>
            <person name="Schroder M."/>
            <person name="Gleim D."/>
            <person name="Sims D."/>
            <person name="Meincke L."/>
            <person name="Glavina Del Rio T."/>
            <person name="Tice H."/>
            <person name="Copeland A."/>
            <person name="Cheng J.F."/>
            <person name="Lucas S."/>
            <person name="Chen F."/>
            <person name="Nolan M."/>
            <person name="Bruce D."/>
            <person name="Goodwin L."/>
            <person name="Pitluck S."/>
            <person name="Ivanova N."/>
            <person name="Mavromatis K."/>
            <person name="Mikhailova N."/>
            <person name="Pati A."/>
            <person name="Chen A."/>
            <person name="Palaniappan K."/>
            <person name="Land M."/>
            <person name="Hauser L."/>
            <person name="Chang Y.J."/>
            <person name="Jeffries C.D."/>
            <person name="Chain P."/>
            <person name="Saunders E."/>
            <person name="Brettin T."/>
            <person name="Detter J.C."/>
            <person name="Goker M."/>
            <person name="Bristow J."/>
            <person name="Eisen J.A."/>
            <person name="Markowitz V."/>
            <person name="Hugenholtz P."/>
            <person name="Kyrpides N.C."/>
            <person name="Klenk H.P."/>
            <person name="Han C."/>
        </authorList>
    </citation>
    <scope>NUCLEOTIDE SEQUENCE [LARGE SCALE GENOMIC DNA]</scope>
    <source>
        <strain evidence="6">ATCC 49208 / DSM 771 / VKM B-1644</strain>
    </source>
</reference>
<dbReference type="Gene3D" id="1.10.443.10">
    <property type="entry name" value="Intergrase catalytic core"/>
    <property type="match status" value="1"/>
</dbReference>
<evidence type="ECO:0000256" key="1">
    <source>
        <dbReference type="ARBA" id="ARBA00008857"/>
    </source>
</evidence>
<dbReference type="HOGENOM" id="CLU_027562_23_4_9"/>
<name>C8VWN7_DESAS</name>
<dbReference type="GO" id="GO:0015074">
    <property type="term" value="P:DNA integration"/>
    <property type="evidence" value="ECO:0007669"/>
    <property type="project" value="InterPro"/>
</dbReference>
<dbReference type="Pfam" id="PF00589">
    <property type="entry name" value="Phage_integrase"/>
    <property type="match status" value="1"/>
</dbReference>
<dbReference type="eggNOG" id="COG0582">
    <property type="taxonomic scope" value="Bacteria"/>
</dbReference>
<evidence type="ECO:0000313" key="5">
    <source>
        <dbReference type="EMBL" id="ACV64401.1"/>
    </source>
</evidence>
<evidence type="ECO:0000259" key="4">
    <source>
        <dbReference type="PROSITE" id="PS51898"/>
    </source>
</evidence>
<dbReference type="PANTHER" id="PTHR30349:SF41">
    <property type="entry name" value="INTEGRASE_RECOMBINASE PROTEIN MJ0367-RELATED"/>
    <property type="match status" value="1"/>
</dbReference>
<dbReference type="AlphaFoldDB" id="C8VWN7"/>
<dbReference type="SUPFAM" id="SSF56349">
    <property type="entry name" value="DNA breaking-rejoining enzymes"/>
    <property type="match status" value="1"/>
</dbReference>
<dbReference type="KEGG" id="dae:Dtox_3692"/>
<gene>
    <name evidence="5" type="ordered locus">Dtox_3692</name>
</gene>
<dbReference type="EMBL" id="CP001720">
    <property type="protein sequence ID" value="ACV64401.1"/>
    <property type="molecule type" value="Genomic_DNA"/>
</dbReference>
<dbReference type="PROSITE" id="PS51898">
    <property type="entry name" value="TYR_RECOMBINASE"/>
    <property type="match status" value="1"/>
</dbReference>
<keyword evidence="2" id="KW-0238">DNA-binding</keyword>
<feature type="domain" description="Tyr recombinase" evidence="4">
    <location>
        <begin position="211"/>
        <end position="398"/>
    </location>
</feature>
<dbReference type="RefSeq" id="WP_015759087.1">
    <property type="nucleotide sequence ID" value="NC_013216.1"/>
</dbReference>
<dbReference type="InterPro" id="IPR050090">
    <property type="entry name" value="Tyrosine_recombinase_XerCD"/>
</dbReference>
<dbReference type="InterPro" id="IPR011010">
    <property type="entry name" value="DNA_brk_join_enz"/>
</dbReference>
<keyword evidence="3" id="KW-0233">DNA recombination</keyword>